<keyword evidence="9" id="KW-1185">Reference proteome</keyword>
<dbReference type="AlphaFoldDB" id="A0AAD7XPE9"/>
<gene>
    <name evidence="8" type="ORF">CTAYLR_008149</name>
</gene>
<dbReference type="PANTHER" id="PTHR16318:SF0">
    <property type="entry name" value="GAMMA-SECRETASE SUBUNIT PEN-2"/>
    <property type="match status" value="1"/>
</dbReference>
<evidence type="ECO:0000256" key="4">
    <source>
        <dbReference type="ARBA" id="ARBA00022976"/>
    </source>
</evidence>
<dbReference type="Pfam" id="PF10251">
    <property type="entry name" value="PEN-2"/>
    <property type="match status" value="1"/>
</dbReference>
<feature type="transmembrane region" description="Helical" evidence="7">
    <location>
        <begin position="33"/>
        <end position="53"/>
    </location>
</feature>
<evidence type="ECO:0000256" key="5">
    <source>
        <dbReference type="ARBA" id="ARBA00022989"/>
    </source>
</evidence>
<evidence type="ECO:0000256" key="2">
    <source>
        <dbReference type="ARBA" id="ARBA00009607"/>
    </source>
</evidence>
<name>A0AAD7XPE9_9STRA</name>
<accession>A0AAD7XPE9</accession>
<dbReference type="GO" id="GO:0070765">
    <property type="term" value="C:gamma-secretase complex"/>
    <property type="evidence" value="ECO:0007669"/>
    <property type="project" value="TreeGrafter"/>
</dbReference>
<dbReference type="PANTHER" id="PTHR16318">
    <property type="entry name" value="GAMMA-SECRETASE SUBUNIT PEN-2"/>
    <property type="match status" value="1"/>
</dbReference>
<organism evidence="8 9">
    <name type="scientific">Chrysophaeum taylorii</name>
    <dbReference type="NCBI Taxonomy" id="2483200"/>
    <lineage>
        <taxon>Eukaryota</taxon>
        <taxon>Sar</taxon>
        <taxon>Stramenopiles</taxon>
        <taxon>Ochrophyta</taxon>
        <taxon>Pelagophyceae</taxon>
        <taxon>Pelagomonadales</taxon>
        <taxon>Pelagomonadaceae</taxon>
        <taxon>Chrysophaeum</taxon>
    </lineage>
</organism>
<sequence>MEEYLSAREAQRRSKQGVLPEETLPAADIARRMFFAGCACLPIFWILATATYWHDAKEDPDLRYWVRRCAVGAATSTLLFVTWVAVFRCKYEDWHLEGLLVD</sequence>
<proteinExistence type="inferred from homology"/>
<comment type="subcellular location">
    <subcellularLocation>
        <location evidence="1">Membrane</location>
        <topology evidence="1">Multi-pass membrane protein</topology>
    </subcellularLocation>
</comment>
<evidence type="ECO:0000256" key="3">
    <source>
        <dbReference type="ARBA" id="ARBA00022692"/>
    </source>
</evidence>
<evidence type="ECO:0000313" key="9">
    <source>
        <dbReference type="Proteomes" id="UP001230188"/>
    </source>
</evidence>
<feature type="transmembrane region" description="Helical" evidence="7">
    <location>
        <begin position="65"/>
        <end position="86"/>
    </location>
</feature>
<keyword evidence="6 7" id="KW-0472">Membrane</keyword>
<dbReference type="InterPro" id="IPR019379">
    <property type="entry name" value="Gamma_Secretase_Asp_P_PEN2"/>
</dbReference>
<protein>
    <recommendedName>
        <fullName evidence="10">Gamma-secretase subunit PEN-2</fullName>
    </recommendedName>
</protein>
<evidence type="ECO:0000256" key="1">
    <source>
        <dbReference type="ARBA" id="ARBA00004141"/>
    </source>
</evidence>
<evidence type="ECO:0000313" key="8">
    <source>
        <dbReference type="EMBL" id="KAJ8608377.1"/>
    </source>
</evidence>
<reference evidence="8" key="1">
    <citation type="submission" date="2023-01" db="EMBL/GenBank/DDBJ databases">
        <title>Metagenome sequencing of chrysophaentin producing Chrysophaeum taylorii.</title>
        <authorList>
            <person name="Davison J."/>
            <person name="Bewley C."/>
        </authorList>
    </citation>
    <scope>NUCLEOTIDE SEQUENCE</scope>
    <source>
        <strain evidence="8">NIES-1699</strain>
    </source>
</reference>
<comment type="similarity">
    <text evidence="2">Belongs to the PEN-2 family.</text>
</comment>
<evidence type="ECO:0000256" key="7">
    <source>
        <dbReference type="SAM" id="Phobius"/>
    </source>
</evidence>
<comment type="caution">
    <text evidence="8">The sequence shown here is derived from an EMBL/GenBank/DDBJ whole genome shotgun (WGS) entry which is preliminary data.</text>
</comment>
<evidence type="ECO:0008006" key="10">
    <source>
        <dbReference type="Google" id="ProtNLM"/>
    </source>
</evidence>
<dbReference type="EMBL" id="JAQMWT010000172">
    <property type="protein sequence ID" value="KAJ8608377.1"/>
    <property type="molecule type" value="Genomic_DNA"/>
</dbReference>
<keyword evidence="4" id="KW-0914">Notch signaling pathway</keyword>
<dbReference type="Proteomes" id="UP001230188">
    <property type="component" value="Unassembled WGS sequence"/>
</dbReference>
<keyword evidence="5 7" id="KW-1133">Transmembrane helix</keyword>
<evidence type="ECO:0000256" key="6">
    <source>
        <dbReference type="ARBA" id="ARBA00023136"/>
    </source>
</evidence>
<dbReference type="GO" id="GO:0007219">
    <property type="term" value="P:Notch signaling pathway"/>
    <property type="evidence" value="ECO:0007669"/>
    <property type="project" value="UniProtKB-KW"/>
</dbReference>
<keyword evidence="3 7" id="KW-0812">Transmembrane</keyword>